<feature type="domain" description="Transposase MuDR plant" evidence="2">
    <location>
        <begin position="165"/>
        <end position="215"/>
    </location>
</feature>
<reference evidence="3 4" key="1">
    <citation type="journal article" date="2018" name="Science">
        <title>The opium poppy genome and morphinan production.</title>
        <authorList>
            <person name="Guo L."/>
            <person name="Winzer T."/>
            <person name="Yang X."/>
            <person name="Li Y."/>
            <person name="Ning Z."/>
            <person name="He Z."/>
            <person name="Teodor R."/>
            <person name="Lu Y."/>
            <person name="Bowser T.A."/>
            <person name="Graham I.A."/>
            <person name="Ye K."/>
        </authorList>
    </citation>
    <scope>NUCLEOTIDE SEQUENCE [LARGE SCALE GENOMIC DNA]</scope>
    <source>
        <strain evidence="4">cv. HN1</strain>
        <tissue evidence="3">Leaves</tissue>
    </source>
</reference>
<dbReference type="InterPro" id="IPR004332">
    <property type="entry name" value="Transposase_MuDR"/>
</dbReference>
<protein>
    <recommendedName>
        <fullName evidence="2">Transposase MuDR plant domain-containing protein</fullName>
    </recommendedName>
</protein>
<proteinExistence type="predicted"/>
<evidence type="ECO:0000256" key="1">
    <source>
        <dbReference type="SAM" id="MobiDB-lite"/>
    </source>
</evidence>
<feature type="compositionally biased region" description="Low complexity" evidence="1">
    <location>
        <begin position="105"/>
        <end position="130"/>
    </location>
</feature>
<dbReference type="Gramene" id="RZC80925">
    <property type="protein sequence ID" value="RZC80925"/>
    <property type="gene ID" value="C5167_043497"/>
</dbReference>
<keyword evidence="4" id="KW-1185">Reference proteome</keyword>
<dbReference type="PANTHER" id="PTHR31973">
    <property type="entry name" value="POLYPROTEIN, PUTATIVE-RELATED"/>
    <property type="match status" value="1"/>
</dbReference>
<dbReference type="PANTHER" id="PTHR31973:SF188">
    <property type="entry name" value="POLYPROTEIN, PUTATIVE-RELATED"/>
    <property type="match status" value="1"/>
</dbReference>
<feature type="region of interest" description="Disordered" evidence="1">
    <location>
        <begin position="103"/>
        <end position="131"/>
    </location>
</feature>
<dbReference type="EMBL" id="CM010724">
    <property type="protein sequence ID" value="RZC80925.1"/>
    <property type="molecule type" value="Genomic_DNA"/>
</dbReference>
<name>A0A4Y7L9T4_PAPSO</name>
<dbReference type="Proteomes" id="UP000316621">
    <property type="component" value="Chromosome 10"/>
</dbReference>
<evidence type="ECO:0000313" key="4">
    <source>
        <dbReference type="Proteomes" id="UP000316621"/>
    </source>
</evidence>
<evidence type="ECO:0000313" key="3">
    <source>
        <dbReference type="EMBL" id="RZC80925.1"/>
    </source>
</evidence>
<organism evidence="3 4">
    <name type="scientific">Papaver somniferum</name>
    <name type="common">Opium poppy</name>
    <dbReference type="NCBI Taxonomy" id="3469"/>
    <lineage>
        <taxon>Eukaryota</taxon>
        <taxon>Viridiplantae</taxon>
        <taxon>Streptophyta</taxon>
        <taxon>Embryophyta</taxon>
        <taxon>Tracheophyta</taxon>
        <taxon>Spermatophyta</taxon>
        <taxon>Magnoliopsida</taxon>
        <taxon>Ranunculales</taxon>
        <taxon>Papaveraceae</taxon>
        <taxon>Papaveroideae</taxon>
        <taxon>Papaver</taxon>
    </lineage>
</organism>
<sequence length="399" mass="44604">MEQSSASGIPKNPDKFINDVLNHGEHSAVFRVNTKITIEELKHLACKQWRSLSPGSICFSYMDNAQVVFVTDDIQLQILIGFMILIDNEDVYLRVGMIPNHTSRSKSGCSRSSGSKSGCSSSSGSCSKSSCETESPKMVRVLDHDADKGKPLIIDEWNYVFDEIGREFMGGVKAIRIALDKYKMATGHKIVLLKNDTTRFTAKYEEDGCAWRIHFGPVNGDTSRFVMKDSNAHNCGVGLRLKSPAVTTKLVKHLITDNIQGDPRLKPRQIISLFKKTYGSNIKYHHARRGKQANLQKLVDGRPIVFLSDANSKPVLDLFYKAAYSYTPANFEEALRGMHAIGCGHVANYIRTIPKGKWENAFFPVCRYGDHSSTLDESFNNWVLPFKKLLAFVLLDAIG</sequence>
<dbReference type="Pfam" id="PF03108">
    <property type="entry name" value="DBD_Tnp_Mut"/>
    <property type="match status" value="1"/>
</dbReference>
<evidence type="ECO:0000259" key="2">
    <source>
        <dbReference type="Pfam" id="PF03108"/>
    </source>
</evidence>
<accession>A0A4Y7L9T4</accession>
<dbReference type="AlphaFoldDB" id="A0A4Y7L9T4"/>
<gene>
    <name evidence="3" type="ORF">C5167_043497</name>
</gene>